<dbReference type="Gramene" id="Ma03_t12280.1">
    <property type="protein sequence ID" value="Ma03_p12280.1"/>
    <property type="gene ID" value="Ma03_g12280"/>
</dbReference>
<evidence type="ECO:0000313" key="1">
    <source>
        <dbReference type="EMBL" id="CAG1849926.1"/>
    </source>
</evidence>
<organism evidence="2 3">
    <name type="scientific">Musa acuminata subsp. malaccensis</name>
    <name type="common">Wild banana</name>
    <name type="synonym">Musa malaccensis</name>
    <dbReference type="NCBI Taxonomy" id="214687"/>
    <lineage>
        <taxon>Eukaryota</taxon>
        <taxon>Viridiplantae</taxon>
        <taxon>Streptophyta</taxon>
        <taxon>Embryophyta</taxon>
        <taxon>Tracheophyta</taxon>
        <taxon>Spermatophyta</taxon>
        <taxon>Magnoliopsida</taxon>
        <taxon>Liliopsida</taxon>
        <taxon>Zingiberales</taxon>
        <taxon>Musaceae</taxon>
        <taxon>Musa</taxon>
    </lineage>
</organism>
<accession>A0A804IB85</accession>
<dbReference type="InParanoid" id="A0A804IB85"/>
<dbReference type="Proteomes" id="UP000012960">
    <property type="component" value="Unplaced"/>
</dbReference>
<dbReference type="AlphaFoldDB" id="A0A804IB85"/>
<proteinExistence type="predicted"/>
<gene>
    <name evidence="1" type="ORF">GSMUA_215120.1</name>
</gene>
<dbReference type="EMBL" id="HG996468">
    <property type="protein sequence ID" value="CAG1849926.1"/>
    <property type="molecule type" value="Genomic_DNA"/>
</dbReference>
<evidence type="ECO:0000313" key="2">
    <source>
        <dbReference type="EnsemblPlants" id="Ma03_p12280.1"/>
    </source>
</evidence>
<reference evidence="2" key="2">
    <citation type="submission" date="2021-05" db="UniProtKB">
        <authorList>
            <consortium name="EnsemblPlants"/>
        </authorList>
    </citation>
    <scope>IDENTIFICATION</scope>
    <source>
        <strain evidence="2">subsp. malaccensis</strain>
    </source>
</reference>
<dbReference type="EnsemblPlants" id="Ma03_t12280.1">
    <property type="protein sequence ID" value="Ma03_p12280.1"/>
    <property type="gene ID" value="Ma03_g12280"/>
</dbReference>
<reference evidence="1" key="1">
    <citation type="submission" date="2021-03" db="EMBL/GenBank/DDBJ databases">
        <authorList>
            <consortium name="Genoscope - CEA"/>
            <person name="William W."/>
        </authorList>
    </citation>
    <scope>NUCLEOTIDE SEQUENCE</scope>
    <source>
        <strain evidence="1">Doubled-haploid Pahang</strain>
    </source>
</reference>
<name>A0A804IB85_MUSAM</name>
<sequence>MVFVSSSQSIPLRSINLHICNERMTSFGLILRTSIAIFELILRN</sequence>
<protein>
    <submittedName>
        <fullName evidence="1">(wild Malaysian banana) hypothetical protein</fullName>
    </submittedName>
</protein>
<keyword evidence="3" id="KW-1185">Reference proteome</keyword>
<evidence type="ECO:0000313" key="3">
    <source>
        <dbReference type="Proteomes" id="UP000012960"/>
    </source>
</evidence>